<dbReference type="RefSeq" id="WP_345434193.1">
    <property type="nucleotide sequence ID" value="NZ_BAABHK010000008.1"/>
</dbReference>
<gene>
    <name evidence="1" type="ORF">GCM10023196_057450</name>
</gene>
<sequence length="434" mass="46357">MTDRRLGNPALTRRSVLGGAVALGAGGVLTTGIPAHAAEPSKLEDQIDALAGRLDADLIALRRDIHRHPELAGGEVHTAALVADRLRAADLEVTTGVGGHGVVGVLRGKGRGRTVAYRADMDAVPPDSQINGGPDPAHVCGHDLHTTIGVGVAEVLARLRTRLHGRVVFLFQPGEEALAGAKAMISDGVLERTRPDEIHALHCGPFPVGTFAVTPGTGLPGLDHGSITLTGSGASDRAARLVADLSALSTVAYPQTSADLERLIREVETPHGPLARFVWMRAGARTAANGDVEVRAMYRCWPKERVPEIRDRLRHLTGRYPDARIEFPADAFPAMVCPPRPGREVRDYLARRLGRPAVTTMHAAIPFSGEDFALFLRRVPGTFSFLGVRRPVADITTAYPHFGAFDPDERAIGVGVRAMAGWLAHRTRAGPSIR</sequence>
<reference evidence="2" key="1">
    <citation type="journal article" date="2019" name="Int. J. Syst. Evol. Microbiol.">
        <title>The Global Catalogue of Microorganisms (GCM) 10K type strain sequencing project: providing services to taxonomists for standard genome sequencing and annotation.</title>
        <authorList>
            <consortium name="The Broad Institute Genomics Platform"/>
            <consortium name="The Broad Institute Genome Sequencing Center for Infectious Disease"/>
            <person name="Wu L."/>
            <person name="Ma J."/>
        </authorList>
    </citation>
    <scope>NUCLEOTIDE SEQUENCE [LARGE SCALE GENOMIC DNA]</scope>
    <source>
        <strain evidence="2">JCM 17939</strain>
    </source>
</reference>
<dbReference type="Proteomes" id="UP001501442">
    <property type="component" value="Unassembled WGS sequence"/>
</dbReference>
<dbReference type="EMBL" id="BAABHK010000008">
    <property type="protein sequence ID" value="GAA4630775.1"/>
    <property type="molecule type" value="Genomic_DNA"/>
</dbReference>
<comment type="caution">
    <text evidence="1">The sequence shown here is derived from an EMBL/GenBank/DDBJ whole genome shotgun (WGS) entry which is preliminary data.</text>
</comment>
<protein>
    <submittedName>
        <fullName evidence="1">M20 family metallopeptidase</fullName>
    </submittedName>
</protein>
<evidence type="ECO:0000313" key="1">
    <source>
        <dbReference type="EMBL" id="GAA4630775.1"/>
    </source>
</evidence>
<dbReference type="PROSITE" id="PS51318">
    <property type="entry name" value="TAT"/>
    <property type="match status" value="1"/>
</dbReference>
<organism evidence="1 2">
    <name type="scientific">Actinoallomurus vinaceus</name>
    <dbReference type="NCBI Taxonomy" id="1080074"/>
    <lineage>
        <taxon>Bacteria</taxon>
        <taxon>Bacillati</taxon>
        <taxon>Actinomycetota</taxon>
        <taxon>Actinomycetes</taxon>
        <taxon>Streptosporangiales</taxon>
        <taxon>Thermomonosporaceae</taxon>
        <taxon>Actinoallomurus</taxon>
    </lineage>
</organism>
<keyword evidence="2" id="KW-1185">Reference proteome</keyword>
<dbReference type="SUPFAM" id="SSF53187">
    <property type="entry name" value="Zn-dependent exopeptidases"/>
    <property type="match status" value="1"/>
</dbReference>
<accession>A0ABP8UGK5</accession>
<dbReference type="PANTHER" id="PTHR11014:SF63">
    <property type="entry name" value="METALLOPEPTIDASE, PUTATIVE (AFU_ORTHOLOGUE AFUA_6G09600)-RELATED"/>
    <property type="match status" value="1"/>
</dbReference>
<dbReference type="InterPro" id="IPR017439">
    <property type="entry name" value="Amidohydrolase"/>
</dbReference>
<dbReference type="InterPro" id="IPR002933">
    <property type="entry name" value="Peptidase_M20"/>
</dbReference>
<evidence type="ECO:0000313" key="2">
    <source>
        <dbReference type="Proteomes" id="UP001501442"/>
    </source>
</evidence>
<proteinExistence type="predicted"/>
<dbReference type="PANTHER" id="PTHR11014">
    <property type="entry name" value="PEPTIDASE M20 FAMILY MEMBER"/>
    <property type="match status" value="1"/>
</dbReference>
<dbReference type="Gene3D" id="3.40.630.10">
    <property type="entry name" value="Zn peptidases"/>
    <property type="match status" value="2"/>
</dbReference>
<dbReference type="NCBIfam" id="TIGR01891">
    <property type="entry name" value="amidohydrolases"/>
    <property type="match status" value="1"/>
</dbReference>
<dbReference type="InterPro" id="IPR006311">
    <property type="entry name" value="TAT_signal"/>
</dbReference>
<dbReference type="Pfam" id="PF01546">
    <property type="entry name" value="Peptidase_M20"/>
    <property type="match status" value="1"/>
</dbReference>
<name>A0ABP8UGK5_9ACTN</name>